<evidence type="ECO:0000313" key="10">
    <source>
        <dbReference type="Proteomes" id="UP000004088"/>
    </source>
</evidence>
<dbReference type="STRING" id="888741.HMPREF9098_0308"/>
<comment type="cofactor">
    <cofactor evidence="2">
        <name>Mg(2+)</name>
        <dbReference type="ChEBI" id="CHEBI:18420"/>
    </cofactor>
</comment>
<dbReference type="InterPro" id="IPR015797">
    <property type="entry name" value="NUDIX_hydrolase-like_dom_sf"/>
</dbReference>
<dbReference type="InterPro" id="IPR000086">
    <property type="entry name" value="NUDIX_hydrolase_dom"/>
</dbReference>
<evidence type="ECO:0000256" key="3">
    <source>
        <dbReference type="ARBA" id="ARBA00007275"/>
    </source>
</evidence>
<dbReference type="PROSITE" id="PS51462">
    <property type="entry name" value="NUDIX"/>
    <property type="match status" value="1"/>
</dbReference>
<dbReference type="SUPFAM" id="SSF55811">
    <property type="entry name" value="Nudix"/>
    <property type="match status" value="1"/>
</dbReference>
<proteinExistence type="inferred from homology"/>
<feature type="domain" description="Nudix hydrolase" evidence="8">
    <location>
        <begin position="39"/>
        <end position="169"/>
    </location>
</feature>
<dbReference type="PANTHER" id="PTHR11839">
    <property type="entry name" value="UDP/ADP-SUGAR PYROPHOSPHATASE"/>
    <property type="match status" value="1"/>
</dbReference>
<keyword evidence="10" id="KW-1185">Reference proteome</keyword>
<dbReference type="EMBL" id="AEWV01000006">
    <property type="protein sequence ID" value="EGC18159.1"/>
    <property type="molecule type" value="Genomic_DNA"/>
</dbReference>
<dbReference type="GO" id="GO:0006753">
    <property type="term" value="P:nucleoside phosphate metabolic process"/>
    <property type="evidence" value="ECO:0007669"/>
    <property type="project" value="TreeGrafter"/>
</dbReference>
<comment type="caution">
    <text evidence="9">The sequence shown here is derived from an EMBL/GenBank/DDBJ whole genome shotgun (WGS) entry which is preliminary data.</text>
</comment>
<dbReference type="AlphaFoldDB" id="F0EWS8"/>
<evidence type="ECO:0000259" key="8">
    <source>
        <dbReference type="PROSITE" id="PS51462"/>
    </source>
</evidence>
<dbReference type="PANTHER" id="PTHR11839:SF18">
    <property type="entry name" value="NUDIX HYDROLASE DOMAIN-CONTAINING PROTEIN"/>
    <property type="match status" value="1"/>
</dbReference>
<dbReference type="GO" id="GO:0005829">
    <property type="term" value="C:cytosol"/>
    <property type="evidence" value="ECO:0007669"/>
    <property type="project" value="TreeGrafter"/>
</dbReference>
<sequence>MELTETLISTTPIEHNSFLRIDRDQIRLPNGNEHARIVVRHPGAACILAVTDDDKVVLVRQWRHAAGRALLEIPAGKLDAGEDPAQCALRELGEETPYTAECMEKIFAFYSAPGFCDEILHLYRAVNITPTSSLHPDQDEFVETELWTRDQVRQAIQSGDICDAKTLLALQYWLMESV</sequence>
<dbReference type="GO" id="GO:0016787">
    <property type="term" value="F:hydrolase activity"/>
    <property type="evidence" value="ECO:0007669"/>
    <property type="project" value="UniProtKB-KW"/>
</dbReference>
<evidence type="ECO:0000256" key="7">
    <source>
        <dbReference type="ARBA" id="ARBA00032272"/>
    </source>
</evidence>
<dbReference type="Gene3D" id="3.90.79.10">
    <property type="entry name" value="Nucleoside Triphosphate Pyrophosphohydrolase"/>
    <property type="match status" value="1"/>
</dbReference>
<evidence type="ECO:0000313" key="9">
    <source>
        <dbReference type="EMBL" id="EGC18159.1"/>
    </source>
</evidence>
<evidence type="ECO:0000256" key="4">
    <source>
        <dbReference type="ARBA" id="ARBA00016377"/>
    </source>
</evidence>
<dbReference type="Proteomes" id="UP000004088">
    <property type="component" value="Unassembled WGS sequence"/>
</dbReference>
<organism evidence="9 10">
    <name type="scientific">Kingella denitrificans ATCC 33394</name>
    <dbReference type="NCBI Taxonomy" id="888741"/>
    <lineage>
        <taxon>Bacteria</taxon>
        <taxon>Pseudomonadati</taxon>
        <taxon>Pseudomonadota</taxon>
        <taxon>Betaproteobacteria</taxon>
        <taxon>Neisseriales</taxon>
        <taxon>Neisseriaceae</taxon>
        <taxon>Kingella</taxon>
    </lineage>
</organism>
<dbReference type="HOGENOM" id="CLU_062658_5_1_4"/>
<evidence type="ECO:0000256" key="2">
    <source>
        <dbReference type="ARBA" id="ARBA00001946"/>
    </source>
</evidence>
<protein>
    <recommendedName>
        <fullName evidence="4">GDP-mannose pyrophosphatase</fullName>
    </recommendedName>
    <alternativeName>
        <fullName evidence="6">GDP-mannose hydrolase</fullName>
    </alternativeName>
    <alternativeName>
        <fullName evidence="7">GDPMK</fullName>
    </alternativeName>
</protein>
<reference evidence="9 10" key="1">
    <citation type="submission" date="2011-01" db="EMBL/GenBank/DDBJ databases">
        <authorList>
            <person name="Muzny D."/>
            <person name="Qin X."/>
            <person name="Deng J."/>
            <person name="Jiang H."/>
            <person name="Liu Y."/>
            <person name="Qu J."/>
            <person name="Song X.-Z."/>
            <person name="Zhang L."/>
            <person name="Thornton R."/>
            <person name="Coyle M."/>
            <person name="Francisco L."/>
            <person name="Jackson L."/>
            <person name="Javaid M."/>
            <person name="Korchina V."/>
            <person name="Kovar C."/>
            <person name="Mata R."/>
            <person name="Mathew T."/>
            <person name="Ngo R."/>
            <person name="Nguyen L."/>
            <person name="Nguyen N."/>
            <person name="Okwuonu G."/>
            <person name="Ongeri F."/>
            <person name="Pham C."/>
            <person name="Simmons D."/>
            <person name="Wilczek-Boney K."/>
            <person name="Hale W."/>
            <person name="Jakkamsetti A."/>
            <person name="Pham P."/>
            <person name="Ruth R."/>
            <person name="San Lucas F."/>
            <person name="Warren J."/>
            <person name="Zhang J."/>
            <person name="Zhao Z."/>
            <person name="Zhou C."/>
            <person name="Zhu D."/>
            <person name="Lee S."/>
            <person name="Bess C."/>
            <person name="Blankenburg K."/>
            <person name="Forbes L."/>
            <person name="Fu Q."/>
            <person name="Gubbala S."/>
            <person name="Hirani K."/>
            <person name="Jayaseelan J.C."/>
            <person name="Lara F."/>
            <person name="Munidasa M."/>
            <person name="Palculict T."/>
            <person name="Patil S."/>
            <person name="Pu L.-L."/>
            <person name="Saada N."/>
            <person name="Tang L."/>
            <person name="Weissenberger G."/>
            <person name="Zhu Y."/>
            <person name="Hemphill L."/>
            <person name="Shang Y."/>
            <person name="Youmans B."/>
            <person name="Ayvaz T."/>
            <person name="Ross M."/>
            <person name="Santibanez J."/>
            <person name="Aqrawi P."/>
            <person name="Gross S."/>
            <person name="Joshi V."/>
            <person name="Fowler G."/>
            <person name="Nazareth L."/>
            <person name="Reid J."/>
            <person name="Worley K."/>
            <person name="Petrosino J."/>
            <person name="Highlander S."/>
            <person name="Gibbs R."/>
        </authorList>
    </citation>
    <scope>NUCLEOTIDE SEQUENCE [LARGE SCALE GENOMIC DNA]</scope>
    <source>
        <strain evidence="9 10">ATCC 33394</strain>
    </source>
</reference>
<comment type="similarity">
    <text evidence="3">Belongs to the Nudix hydrolase family. NudK subfamily.</text>
</comment>
<evidence type="ECO:0000256" key="6">
    <source>
        <dbReference type="ARBA" id="ARBA00032162"/>
    </source>
</evidence>
<evidence type="ECO:0000256" key="5">
    <source>
        <dbReference type="ARBA" id="ARBA00022801"/>
    </source>
</evidence>
<comment type="catalytic activity">
    <reaction evidence="1">
        <text>GDP-alpha-D-mannose + H2O = alpha-D-mannose 1-phosphate + GMP + 2 H(+)</text>
        <dbReference type="Rhea" id="RHEA:27978"/>
        <dbReference type="ChEBI" id="CHEBI:15377"/>
        <dbReference type="ChEBI" id="CHEBI:15378"/>
        <dbReference type="ChEBI" id="CHEBI:57527"/>
        <dbReference type="ChEBI" id="CHEBI:58115"/>
        <dbReference type="ChEBI" id="CHEBI:58409"/>
    </reaction>
</comment>
<name>F0EWS8_9NEIS</name>
<dbReference type="RefSeq" id="WP_003781236.1">
    <property type="nucleotide sequence ID" value="NZ_GL870929.1"/>
</dbReference>
<dbReference type="GO" id="GO:0019693">
    <property type="term" value="P:ribose phosphate metabolic process"/>
    <property type="evidence" value="ECO:0007669"/>
    <property type="project" value="TreeGrafter"/>
</dbReference>
<gene>
    <name evidence="9" type="primary">nudF</name>
    <name evidence="9" type="ORF">HMPREF9098_0308</name>
</gene>
<dbReference type="FunFam" id="3.90.79.10:FF:000024">
    <property type="entry name" value="ADP-ribose pyrophosphatase"/>
    <property type="match status" value="1"/>
</dbReference>
<dbReference type="CDD" id="cd03424">
    <property type="entry name" value="NUDIX_ADPRase_Nudt5_UGPPase_Nudt14"/>
    <property type="match status" value="1"/>
</dbReference>
<keyword evidence="5 9" id="KW-0378">Hydrolase</keyword>
<accession>F0EWS8</accession>
<dbReference type="Pfam" id="PF00293">
    <property type="entry name" value="NUDIX"/>
    <property type="match status" value="1"/>
</dbReference>
<evidence type="ECO:0000256" key="1">
    <source>
        <dbReference type="ARBA" id="ARBA00000847"/>
    </source>
</evidence>